<dbReference type="Gene3D" id="3.40.50.1820">
    <property type="entry name" value="alpha/beta hydrolase"/>
    <property type="match status" value="1"/>
</dbReference>
<dbReference type="GO" id="GO:0008233">
    <property type="term" value="F:peptidase activity"/>
    <property type="evidence" value="ECO:0007669"/>
    <property type="project" value="InterPro"/>
</dbReference>
<dbReference type="PANTHER" id="PTHR43433:SF1">
    <property type="entry name" value="BLL5160 PROTEIN"/>
    <property type="match status" value="1"/>
</dbReference>
<evidence type="ECO:0000256" key="2">
    <source>
        <dbReference type="ARBA" id="ARBA00022801"/>
    </source>
</evidence>
<evidence type="ECO:0000313" key="5">
    <source>
        <dbReference type="Proteomes" id="UP000306602"/>
    </source>
</evidence>
<dbReference type="SUPFAM" id="SSF53474">
    <property type="entry name" value="alpha/beta-Hydrolases"/>
    <property type="match status" value="1"/>
</dbReference>
<dbReference type="InterPro" id="IPR002410">
    <property type="entry name" value="Peptidase_S33"/>
</dbReference>
<dbReference type="Proteomes" id="UP000306602">
    <property type="component" value="Unassembled WGS sequence"/>
</dbReference>
<dbReference type="InterPro" id="IPR050471">
    <property type="entry name" value="AB_hydrolase"/>
</dbReference>
<evidence type="ECO:0000313" key="4">
    <source>
        <dbReference type="EMBL" id="THH39190.1"/>
    </source>
</evidence>
<dbReference type="GO" id="GO:0006508">
    <property type="term" value="P:proteolysis"/>
    <property type="evidence" value="ECO:0007669"/>
    <property type="project" value="InterPro"/>
</dbReference>
<dbReference type="InterPro" id="IPR029058">
    <property type="entry name" value="AB_hydrolase_fold"/>
</dbReference>
<evidence type="ECO:0000259" key="3">
    <source>
        <dbReference type="Pfam" id="PF12697"/>
    </source>
</evidence>
<dbReference type="PRINTS" id="PR00793">
    <property type="entry name" value="PROAMNOPTASE"/>
</dbReference>
<comment type="caution">
    <text evidence="4">The sequence shown here is derived from an EMBL/GenBank/DDBJ whole genome shotgun (WGS) entry which is preliminary data.</text>
</comment>
<organism evidence="4 5">
    <name type="scientific">Aliishimia ponticola</name>
    <dbReference type="NCBI Taxonomy" id="2499833"/>
    <lineage>
        <taxon>Bacteria</taxon>
        <taxon>Pseudomonadati</taxon>
        <taxon>Pseudomonadota</taxon>
        <taxon>Alphaproteobacteria</taxon>
        <taxon>Rhodobacterales</taxon>
        <taxon>Paracoccaceae</taxon>
        <taxon>Aliishimia</taxon>
    </lineage>
</organism>
<sequence>MLFPPEGELIEVDGTDIHVQVFGDNGPDLVLLHGASGNSRDFTFSLVPALQDRYRIIVMDRPGLGWSEAAPGFGGILDTDGESPQLQARLLREAAKAVGISRPMVLGHSYGGAVAMAWVLDDPEAAAMISLAGASQPWPGDLHWQYPVQASVPGSLFAIPMVTAGMPRGTLDSVVASIFAPQAEPEGYAEHIGAPLSLRRRTLRENSRQVNGLRPHIVEMSKRYDNLTLPIEILHGDADDIVPLSVHSQPLADQVDSVNLTVLPGIGHMPHHAALDETIAAIDRAATRAGLR</sequence>
<dbReference type="Pfam" id="PF12697">
    <property type="entry name" value="Abhydrolase_6"/>
    <property type="match status" value="1"/>
</dbReference>
<name>A0A4S4NSH4_9RHOB</name>
<keyword evidence="2 4" id="KW-0378">Hydrolase</keyword>
<comment type="similarity">
    <text evidence="1">Belongs to the peptidase S33 family.</text>
</comment>
<accession>A0A4S4NSH4</accession>
<dbReference type="PRINTS" id="PR00111">
    <property type="entry name" value="ABHYDROLASE"/>
</dbReference>
<protein>
    <submittedName>
        <fullName evidence="4">Alpha/beta hydrolase</fullName>
    </submittedName>
</protein>
<evidence type="ECO:0000256" key="1">
    <source>
        <dbReference type="ARBA" id="ARBA00010088"/>
    </source>
</evidence>
<proteinExistence type="inferred from homology"/>
<dbReference type="OrthoDB" id="9815441at2"/>
<keyword evidence="5" id="KW-1185">Reference proteome</keyword>
<dbReference type="EMBL" id="SRKY01000001">
    <property type="protein sequence ID" value="THH39190.1"/>
    <property type="molecule type" value="Genomic_DNA"/>
</dbReference>
<dbReference type="AlphaFoldDB" id="A0A4S4NSH4"/>
<gene>
    <name evidence="4" type="ORF">E4Z66_02255</name>
</gene>
<reference evidence="4 5" key="1">
    <citation type="submission" date="2019-04" db="EMBL/GenBank/DDBJ databases">
        <title>Shimia ponticola sp. nov., isolated from seawater.</title>
        <authorList>
            <person name="Kim Y.-O."/>
            <person name="Yoon J.-H."/>
        </authorList>
    </citation>
    <scope>NUCLEOTIDE SEQUENCE [LARGE SCALE GENOMIC DNA]</scope>
    <source>
        <strain evidence="4 5">MYP11</strain>
    </source>
</reference>
<feature type="domain" description="AB hydrolase-1" evidence="3">
    <location>
        <begin position="29"/>
        <end position="280"/>
    </location>
</feature>
<dbReference type="InterPro" id="IPR000073">
    <property type="entry name" value="AB_hydrolase_1"/>
</dbReference>
<dbReference type="PANTHER" id="PTHR43433">
    <property type="entry name" value="HYDROLASE, ALPHA/BETA FOLD FAMILY PROTEIN"/>
    <property type="match status" value="1"/>
</dbReference>